<organism evidence="2 3">
    <name type="scientific">Periplaneta americana</name>
    <name type="common">American cockroach</name>
    <name type="synonym">Blatta americana</name>
    <dbReference type="NCBI Taxonomy" id="6978"/>
    <lineage>
        <taxon>Eukaryota</taxon>
        <taxon>Metazoa</taxon>
        <taxon>Ecdysozoa</taxon>
        <taxon>Arthropoda</taxon>
        <taxon>Hexapoda</taxon>
        <taxon>Insecta</taxon>
        <taxon>Pterygota</taxon>
        <taxon>Neoptera</taxon>
        <taxon>Polyneoptera</taxon>
        <taxon>Dictyoptera</taxon>
        <taxon>Blattodea</taxon>
        <taxon>Blattoidea</taxon>
        <taxon>Blattidae</taxon>
        <taxon>Blattinae</taxon>
        <taxon>Periplaneta</taxon>
    </lineage>
</organism>
<comment type="caution">
    <text evidence="2">The sequence shown here is derived from an EMBL/GenBank/DDBJ whole genome shotgun (WGS) entry which is preliminary data.</text>
</comment>
<dbReference type="Proteomes" id="UP001148838">
    <property type="component" value="Unassembled WGS sequence"/>
</dbReference>
<evidence type="ECO:0000259" key="1">
    <source>
        <dbReference type="Pfam" id="PF10545"/>
    </source>
</evidence>
<dbReference type="InterPro" id="IPR006578">
    <property type="entry name" value="MADF-dom"/>
</dbReference>
<dbReference type="EMBL" id="JAJSOF020000023">
    <property type="protein sequence ID" value="KAJ4435335.1"/>
    <property type="molecule type" value="Genomic_DNA"/>
</dbReference>
<name>A0ABQ8SNL8_PERAM</name>
<evidence type="ECO:0000313" key="3">
    <source>
        <dbReference type="Proteomes" id="UP001148838"/>
    </source>
</evidence>
<protein>
    <recommendedName>
        <fullName evidence="1">MADF domain-containing protein</fullName>
    </recommendedName>
</protein>
<reference evidence="2 3" key="1">
    <citation type="journal article" date="2022" name="Allergy">
        <title>Genome assembly and annotation of Periplaneta americana reveal a comprehensive cockroach allergen profile.</title>
        <authorList>
            <person name="Wang L."/>
            <person name="Xiong Q."/>
            <person name="Saelim N."/>
            <person name="Wang L."/>
            <person name="Nong W."/>
            <person name="Wan A.T."/>
            <person name="Shi M."/>
            <person name="Liu X."/>
            <person name="Cao Q."/>
            <person name="Hui J.H.L."/>
            <person name="Sookrung N."/>
            <person name="Leung T.F."/>
            <person name="Tungtrongchitr A."/>
            <person name="Tsui S.K.W."/>
        </authorList>
    </citation>
    <scope>NUCLEOTIDE SEQUENCE [LARGE SCALE GENOMIC DNA]</scope>
    <source>
        <tissue evidence="2">Whole body-01</tissue>
    </source>
</reference>
<gene>
    <name evidence="2" type="ORF">ANN_17946</name>
</gene>
<evidence type="ECO:0000313" key="2">
    <source>
        <dbReference type="EMBL" id="KAJ4435335.1"/>
    </source>
</evidence>
<accession>A0ABQ8SNL8</accession>
<proteinExistence type="predicted"/>
<keyword evidence="3" id="KW-1185">Reference proteome</keyword>
<dbReference type="Pfam" id="PF10545">
    <property type="entry name" value="MADF_DNA_bdg"/>
    <property type="match status" value="1"/>
</dbReference>
<feature type="domain" description="MADF" evidence="1">
    <location>
        <begin position="63"/>
        <end position="105"/>
    </location>
</feature>
<sequence length="268" mass="31052">MVGLCEGGNEPPGSLKASKLVHNKPETRIGTKTKTQEDRDITYALFCSVLCIMEQVVFDEIQIFSVEENPHVYDKRRASYKDDKMKENTWFSISASLNTDPFIGKNIHHESARQHRLMAYEFSGLQSCSVLFVNDVPYSDLLTFYNITSNLPYCTFHQFFLLKLQLHPVKFLRTQIVYTGIFQSDVSPTMKLLAKLHISIGMFQRYISPTIKFQRQEHLYKGIVQRVYNTNLPVNKNVYFNPHYPFLTYTTSALNGSNVPFNVMRLKH</sequence>